<keyword evidence="3" id="KW-1185">Reference proteome</keyword>
<dbReference type="InterPro" id="IPR024072">
    <property type="entry name" value="DHFR-like_dom_sf"/>
</dbReference>
<accession>A0ABQ4C3X8</accession>
<proteinExistence type="predicted"/>
<dbReference type="Proteomes" id="UP000624325">
    <property type="component" value="Unassembled WGS sequence"/>
</dbReference>
<dbReference type="InterPro" id="IPR002734">
    <property type="entry name" value="RibDG_C"/>
</dbReference>
<reference evidence="2 3" key="1">
    <citation type="submission" date="2021-01" db="EMBL/GenBank/DDBJ databases">
        <title>Whole genome shotgun sequence of Asanoa iriomotensis NBRC 100142.</title>
        <authorList>
            <person name="Komaki H."/>
            <person name="Tamura T."/>
        </authorList>
    </citation>
    <scope>NUCLEOTIDE SEQUENCE [LARGE SCALE GENOMIC DNA]</scope>
    <source>
        <strain evidence="2 3">NBRC 100142</strain>
    </source>
</reference>
<dbReference type="Pfam" id="PF01872">
    <property type="entry name" value="RibD_C"/>
    <property type="match status" value="1"/>
</dbReference>
<name>A0ABQ4C3X8_9ACTN</name>
<evidence type="ECO:0000313" key="3">
    <source>
        <dbReference type="Proteomes" id="UP000624325"/>
    </source>
</evidence>
<comment type="caution">
    <text evidence="2">The sequence shown here is derived from an EMBL/GenBank/DDBJ whole genome shotgun (WGS) entry which is preliminary data.</text>
</comment>
<protein>
    <recommendedName>
        <fullName evidence="1">Bacterial bifunctional deaminase-reductase C-terminal domain-containing protein</fullName>
    </recommendedName>
</protein>
<gene>
    <name evidence="2" type="ORF">Air01nite_35620</name>
</gene>
<dbReference type="EMBL" id="BONC01000023">
    <property type="protein sequence ID" value="GIF57467.1"/>
    <property type="molecule type" value="Genomic_DNA"/>
</dbReference>
<dbReference type="SUPFAM" id="SSF53597">
    <property type="entry name" value="Dihydrofolate reductase-like"/>
    <property type="match status" value="1"/>
</dbReference>
<organism evidence="2 3">
    <name type="scientific">Asanoa iriomotensis</name>
    <dbReference type="NCBI Taxonomy" id="234613"/>
    <lineage>
        <taxon>Bacteria</taxon>
        <taxon>Bacillati</taxon>
        <taxon>Actinomycetota</taxon>
        <taxon>Actinomycetes</taxon>
        <taxon>Micromonosporales</taxon>
        <taxon>Micromonosporaceae</taxon>
        <taxon>Asanoa</taxon>
    </lineage>
</organism>
<dbReference type="Gene3D" id="3.40.430.10">
    <property type="entry name" value="Dihydrofolate Reductase, subunit A"/>
    <property type="match status" value="1"/>
</dbReference>
<evidence type="ECO:0000313" key="2">
    <source>
        <dbReference type="EMBL" id="GIF57467.1"/>
    </source>
</evidence>
<evidence type="ECO:0000259" key="1">
    <source>
        <dbReference type="Pfam" id="PF01872"/>
    </source>
</evidence>
<sequence>MRSYWPHVTDPVNTVAATLNNGKKYVASNTLNDADTAWGDTTMLRGNVIEQVRKLKETPGGDLQVHGSWRLARNLHDAGLVDVYRLVQFPVLVGSGKRLFAHGVAPATYQIAESRALHGGKGATLLTLHQTTFGIAAVGEFEVRDGKEAVAS</sequence>
<feature type="domain" description="Bacterial bifunctional deaminase-reductase C-terminal" evidence="1">
    <location>
        <begin position="1"/>
        <end position="116"/>
    </location>
</feature>